<evidence type="ECO:0000313" key="1">
    <source>
        <dbReference type="EMBL" id="RGW75256.1"/>
    </source>
</evidence>
<protein>
    <submittedName>
        <fullName evidence="1">Transcriptional regulator</fullName>
    </submittedName>
</protein>
<gene>
    <name evidence="1" type="ORF">DWV56_05435</name>
</gene>
<dbReference type="AlphaFoldDB" id="A0A413CVA5"/>
<dbReference type="RefSeq" id="WP_118357180.1">
    <property type="nucleotide sequence ID" value="NZ_CATXNH010000078.1"/>
</dbReference>
<evidence type="ECO:0000313" key="2">
    <source>
        <dbReference type="Proteomes" id="UP000284651"/>
    </source>
</evidence>
<name>A0A413CVA5_9FIRM</name>
<comment type="caution">
    <text evidence="1">The sequence shown here is derived from an EMBL/GenBank/DDBJ whole genome shotgun (WGS) entry which is preliminary data.</text>
</comment>
<dbReference type="Proteomes" id="UP000284651">
    <property type="component" value="Unassembled WGS sequence"/>
</dbReference>
<proteinExistence type="predicted"/>
<organism evidence="1 2">
    <name type="scientific">Holdemanella biformis</name>
    <dbReference type="NCBI Taxonomy" id="1735"/>
    <lineage>
        <taxon>Bacteria</taxon>
        <taxon>Bacillati</taxon>
        <taxon>Bacillota</taxon>
        <taxon>Erysipelotrichia</taxon>
        <taxon>Erysipelotrichales</taxon>
        <taxon>Erysipelotrichaceae</taxon>
        <taxon>Holdemanella</taxon>
    </lineage>
</organism>
<sequence length="255" mass="29654">MKYYNEILDLGIFTRQDIQRIIKNSKTAESFLSRSLKKGYIKRIKQNYYVAIDIANNTPFCNKYVIATKLDKSNYISYHSALEYRGLNNQVFNEVVYSGHKRINDFEFEYVAYHFVQSKCDLQIETNYDGVKVTSIERTMIDCIDQIDLAGGIEEIYRAFDSIHNINEDKLIETLKFYNKKVLYQRAGYILETFKNNLGISNATLDYIHSQIGSSKCYLNSSKKVSNTTLNKKWNVCVPNYILTILSKGSDDNEF</sequence>
<reference evidence="1 2" key="1">
    <citation type="submission" date="2018-08" db="EMBL/GenBank/DDBJ databases">
        <title>A genome reference for cultivated species of the human gut microbiota.</title>
        <authorList>
            <person name="Zou Y."/>
            <person name="Xue W."/>
            <person name="Luo G."/>
        </authorList>
    </citation>
    <scope>NUCLEOTIDE SEQUENCE [LARGE SCALE GENOMIC DNA]</scope>
    <source>
        <strain evidence="1 2">AF10-31</strain>
    </source>
</reference>
<accession>A0A413CVA5</accession>
<dbReference type="EMBL" id="QSAT01000014">
    <property type="protein sequence ID" value="RGW75256.1"/>
    <property type="molecule type" value="Genomic_DNA"/>
</dbReference>